<dbReference type="GO" id="GO:0050660">
    <property type="term" value="F:flavin adenine dinucleotide binding"/>
    <property type="evidence" value="ECO:0007669"/>
    <property type="project" value="InterPro"/>
</dbReference>
<keyword evidence="4" id="KW-0274">FAD</keyword>
<evidence type="ECO:0000313" key="7">
    <source>
        <dbReference type="EMBL" id="OAL64255.1"/>
    </source>
</evidence>
<keyword evidence="5" id="KW-0560">Oxidoreductase</keyword>
<dbReference type="GO" id="GO:0051698">
    <property type="term" value="F:saccharopine oxidase activity"/>
    <property type="evidence" value="ECO:0007669"/>
    <property type="project" value="TreeGrafter"/>
</dbReference>
<evidence type="ECO:0000256" key="5">
    <source>
        <dbReference type="ARBA" id="ARBA00023002"/>
    </source>
</evidence>
<proteinExistence type="inferred from homology"/>
<comment type="caution">
    <text evidence="7">The sequence shown here is derived from an EMBL/GenBank/DDBJ whole genome shotgun (WGS) entry which is preliminary data.</text>
</comment>
<sequence length="464" mass="50657">MGSGPGQQPSISPSGCNSSPPQSYLIIGAGCFGAATALQLARSDPSSASNITLLDRTPSPCPSAAAHDLNKIIRAEYTDPFYMRLALEAMDLWKSDPIFSPYFHQVGMLLPTTLEHASKIAENYTSITSQPAPIELIEPATAKERFGGIFRNAYLDKVETCLFSPEAGWGDAENAFQNVIKSAIALGVKYVPHAVDKLLFDETGHSCLGARTITGLDLRAQHVILCTGANTAWLIANSAPDKPTLQVGDRMVAAAAIMGAYRVPTEQMGKFDFAPIVVNPVGVTPGESIPPGKTRLLKCTHELSFTNMLYHNDSHRRISAPPEDPTSSTWTLDVPAQLKNEVKYVKDMLYGEHIGGLVPEFYRMCWYDCQFYHMRSNRLTVGRDAVTPNQDFIICAHPHSQNLYIASGGSFHAWKFMPSIGGYVEKMIKGKLDPGMVKRWAWDRANSGGACAVYLPSRDLEGVV</sequence>
<evidence type="ECO:0000256" key="2">
    <source>
        <dbReference type="ARBA" id="ARBA00010989"/>
    </source>
</evidence>
<dbReference type="AlphaFoldDB" id="A0A178EX02"/>
<feature type="domain" description="FAD dependent oxidoreductase" evidence="6">
    <location>
        <begin position="24"/>
        <end position="247"/>
    </location>
</feature>
<dbReference type="Gene3D" id="3.30.9.10">
    <property type="entry name" value="D-Amino Acid Oxidase, subunit A, domain 2"/>
    <property type="match status" value="1"/>
</dbReference>
<name>A0A178EX02_TRIRU</name>
<dbReference type="InterPro" id="IPR036188">
    <property type="entry name" value="FAD/NAD-bd_sf"/>
</dbReference>
<dbReference type="Proteomes" id="UP000243015">
    <property type="component" value="Unassembled WGS sequence"/>
</dbReference>
<comment type="similarity">
    <text evidence="2">Belongs to the MSOX/MTOX family.</text>
</comment>
<dbReference type="PANTHER" id="PTHR10961">
    <property type="entry name" value="PEROXISOMAL SARCOSINE OXIDASE"/>
    <property type="match status" value="1"/>
</dbReference>
<evidence type="ECO:0000256" key="1">
    <source>
        <dbReference type="ARBA" id="ARBA00001974"/>
    </source>
</evidence>
<dbReference type="InterPro" id="IPR006076">
    <property type="entry name" value="FAD-dep_OxRdtase"/>
</dbReference>
<dbReference type="Gene3D" id="3.50.50.60">
    <property type="entry name" value="FAD/NAD(P)-binding domain"/>
    <property type="match status" value="1"/>
</dbReference>
<evidence type="ECO:0000313" key="8">
    <source>
        <dbReference type="Proteomes" id="UP000243015"/>
    </source>
</evidence>
<accession>A0A178EX02</accession>
<dbReference type="EMBL" id="LHPM01000017">
    <property type="protein sequence ID" value="OAL64255.1"/>
    <property type="molecule type" value="Genomic_DNA"/>
</dbReference>
<keyword evidence="3" id="KW-0285">Flavoprotein</keyword>
<dbReference type="PANTHER" id="PTHR10961:SF37">
    <property type="entry name" value="FAD DEPENDENT OXIDOREDUCTASE DOMAIN-CONTAINING PROTEIN"/>
    <property type="match status" value="1"/>
</dbReference>
<dbReference type="VEuPathDB" id="FungiDB:TERG_05446"/>
<gene>
    <name evidence="7" type="ORF">A7C99_4913</name>
</gene>
<evidence type="ECO:0000256" key="4">
    <source>
        <dbReference type="ARBA" id="ARBA00022827"/>
    </source>
</evidence>
<dbReference type="SUPFAM" id="SSF51905">
    <property type="entry name" value="FAD/NAD(P)-binding domain"/>
    <property type="match status" value="1"/>
</dbReference>
<dbReference type="GO" id="GO:0008115">
    <property type="term" value="F:sarcosine oxidase activity"/>
    <property type="evidence" value="ECO:0007669"/>
    <property type="project" value="TreeGrafter"/>
</dbReference>
<organism evidence="7 8">
    <name type="scientific">Trichophyton rubrum</name>
    <name type="common">Athlete's foot fungus</name>
    <name type="synonym">Epidermophyton rubrum</name>
    <dbReference type="NCBI Taxonomy" id="5551"/>
    <lineage>
        <taxon>Eukaryota</taxon>
        <taxon>Fungi</taxon>
        <taxon>Dikarya</taxon>
        <taxon>Ascomycota</taxon>
        <taxon>Pezizomycotina</taxon>
        <taxon>Eurotiomycetes</taxon>
        <taxon>Eurotiomycetidae</taxon>
        <taxon>Onygenales</taxon>
        <taxon>Arthrodermataceae</taxon>
        <taxon>Trichophyton</taxon>
    </lineage>
</organism>
<dbReference type="Pfam" id="PF01266">
    <property type="entry name" value="DAO"/>
    <property type="match status" value="1"/>
</dbReference>
<evidence type="ECO:0000256" key="3">
    <source>
        <dbReference type="ARBA" id="ARBA00022630"/>
    </source>
</evidence>
<protein>
    <recommendedName>
        <fullName evidence="6">FAD dependent oxidoreductase domain-containing protein</fullName>
    </recommendedName>
</protein>
<evidence type="ECO:0000259" key="6">
    <source>
        <dbReference type="Pfam" id="PF01266"/>
    </source>
</evidence>
<dbReference type="InterPro" id="IPR045170">
    <property type="entry name" value="MTOX"/>
</dbReference>
<comment type="cofactor">
    <cofactor evidence="1">
        <name>FAD</name>
        <dbReference type="ChEBI" id="CHEBI:57692"/>
    </cofactor>
</comment>
<reference evidence="7 8" key="1">
    <citation type="submission" date="2016-05" db="EMBL/GenBank/DDBJ databases">
        <title>Genome sequencing of Trichophyton rubrum CMCC(F)T1i isolated from hair.</title>
        <authorList>
            <person name="Zhan P."/>
            <person name="Tao Y."/>
            <person name="Liu W."/>
        </authorList>
    </citation>
    <scope>NUCLEOTIDE SEQUENCE [LARGE SCALE GENOMIC DNA]</scope>
    <source>
        <strain evidence="8">CMCC(F)T1i</strain>
    </source>
</reference>